<sequence length="266" mass="30127">MQQRYIDIGVNLVGSKLEHRLDTILQENKQHGVNAMVVISSDLNESADVINICNDYPRQLFATAGVHPHHASSWGSSSQDHLIKLVTQNEVVAIGECGLDFNRNYSPPQAQLQAFEQQLQIATELNKPVYMHCRDAHDEFIELVARYRNQLPKAVLHCFTGNTQQLQDCLKLDLHIGVTGWVCDERRGQELAEAVKHIPNDRILLETDSPYLIPRNLKPKPKSSTNYPKYLPNIAATIADLRGQPLKELAEQCYKNTLNFFDMDVS</sequence>
<evidence type="ECO:0000256" key="3">
    <source>
        <dbReference type="ARBA" id="ARBA00022801"/>
    </source>
</evidence>
<dbReference type="FunFam" id="3.20.20.140:FF:000005">
    <property type="entry name" value="TatD family hydrolase"/>
    <property type="match status" value="1"/>
</dbReference>
<dbReference type="RefSeq" id="WP_121837401.1">
    <property type="nucleotide sequence ID" value="NZ_ML014755.1"/>
</dbReference>
<keyword evidence="3 5" id="KW-0378">Hydrolase</keyword>
<dbReference type="PROSITE" id="PS01090">
    <property type="entry name" value="TATD_2"/>
    <property type="match status" value="1"/>
</dbReference>
<dbReference type="PANTHER" id="PTHR46124">
    <property type="entry name" value="D-AMINOACYL-TRNA DEACYLASE"/>
    <property type="match status" value="1"/>
</dbReference>
<dbReference type="PROSITE" id="PS01091">
    <property type="entry name" value="TATD_3"/>
    <property type="match status" value="1"/>
</dbReference>
<dbReference type="AlphaFoldDB" id="A0A3L8Q1B1"/>
<dbReference type="Gene3D" id="3.20.20.140">
    <property type="entry name" value="Metal-dependent hydrolases"/>
    <property type="match status" value="1"/>
</dbReference>
<dbReference type="EMBL" id="QZEI01000004">
    <property type="protein sequence ID" value="RLV61364.1"/>
    <property type="molecule type" value="Genomic_DNA"/>
</dbReference>
<gene>
    <name evidence="5" type="ORF">D5018_02495</name>
</gene>
<comment type="similarity">
    <text evidence="1">Belongs to the metallo-dependent hydrolases superfamily. TatD-type hydrolase family.</text>
</comment>
<feature type="binding site" evidence="4">
    <location>
        <position position="96"/>
    </location>
    <ligand>
        <name>a divalent metal cation</name>
        <dbReference type="ChEBI" id="CHEBI:60240"/>
        <label>1</label>
    </ligand>
</feature>
<keyword evidence="2 4" id="KW-0479">Metal-binding</keyword>
<reference evidence="5 6" key="1">
    <citation type="submission" date="2018-09" db="EMBL/GenBank/DDBJ databases">
        <title>Phylogeny of the Shewanellaceae, and recommendation for two new genera, Pseudoshewanella and Parashewanella.</title>
        <authorList>
            <person name="Wang G."/>
        </authorList>
    </citation>
    <scope>NUCLEOTIDE SEQUENCE [LARGE SCALE GENOMIC DNA]</scope>
    <source>
        <strain evidence="5 6">C51</strain>
    </source>
</reference>
<dbReference type="SUPFAM" id="SSF51556">
    <property type="entry name" value="Metallo-dependent hydrolases"/>
    <property type="match status" value="1"/>
</dbReference>
<dbReference type="InterPro" id="IPR001130">
    <property type="entry name" value="TatD-like"/>
</dbReference>
<dbReference type="PIRSF" id="PIRSF005902">
    <property type="entry name" value="DNase_TatD"/>
    <property type="match status" value="1"/>
</dbReference>
<dbReference type="OrthoDB" id="9810005at2"/>
<comment type="caution">
    <text evidence="5">The sequence shown here is derived from an EMBL/GenBank/DDBJ whole genome shotgun (WGS) entry which is preliminary data.</text>
</comment>
<dbReference type="PANTHER" id="PTHR46124:SF3">
    <property type="entry name" value="HYDROLASE"/>
    <property type="match status" value="1"/>
</dbReference>
<dbReference type="GO" id="GO:0016788">
    <property type="term" value="F:hydrolase activity, acting on ester bonds"/>
    <property type="evidence" value="ECO:0007669"/>
    <property type="project" value="InterPro"/>
</dbReference>
<dbReference type="InterPro" id="IPR018228">
    <property type="entry name" value="DNase_TatD-rel_CS"/>
</dbReference>
<proteinExistence type="inferred from homology"/>
<evidence type="ECO:0000313" key="5">
    <source>
        <dbReference type="EMBL" id="RLV61364.1"/>
    </source>
</evidence>
<dbReference type="GO" id="GO:0005829">
    <property type="term" value="C:cytosol"/>
    <property type="evidence" value="ECO:0007669"/>
    <property type="project" value="TreeGrafter"/>
</dbReference>
<dbReference type="InterPro" id="IPR032466">
    <property type="entry name" value="Metal_Hydrolase"/>
</dbReference>
<evidence type="ECO:0000256" key="1">
    <source>
        <dbReference type="ARBA" id="ARBA00009275"/>
    </source>
</evidence>
<dbReference type="CDD" id="cd01310">
    <property type="entry name" value="TatD_DNAse"/>
    <property type="match status" value="1"/>
</dbReference>
<feature type="binding site" evidence="4">
    <location>
        <position position="157"/>
    </location>
    <ligand>
        <name>a divalent metal cation</name>
        <dbReference type="ChEBI" id="CHEBI:60240"/>
        <label>2</label>
    </ligand>
</feature>
<name>A0A3L8Q1B1_9GAMM</name>
<evidence type="ECO:0000256" key="4">
    <source>
        <dbReference type="PIRSR" id="PIRSR005902-1"/>
    </source>
</evidence>
<dbReference type="GO" id="GO:0046872">
    <property type="term" value="F:metal ion binding"/>
    <property type="evidence" value="ECO:0007669"/>
    <property type="project" value="UniProtKB-KW"/>
</dbReference>
<feature type="binding site" evidence="4">
    <location>
        <position position="208"/>
    </location>
    <ligand>
        <name>a divalent metal cation</name>
        <dbReference type="ChEBI" id="CHEBI:60240"/>
        <label>1</label>
    </ligand>
</feature>
<accession>A0A3L8Q1B1</accession>
<dbReference type="Proteomes" id="UP000281474">
    <property type="component" value="Unassembled WGS sequence"/>
</dbReference>
<evidence type="ECO:0000256" key="2">
    <source>
        <dbReference type="ARBA" id="ARBA00022723"/>
    </source>
</evidence>
<feature type="binding site" evidence="4">
    <location>
        <position position="132"/>
    </location>
    <ligand>
        <name>a divalent metal cation</name>
        <dbReference type="ChEBI" id="CHEBI:60240"/>
        <label>2</label>
    </ligand>
</feature>
<organism evidence="5 6">
    <name type="scientific">Parashewanella curva</name>
    <dbReference type="NCBI Taxonomy" id="2338552"/>
    <lineage>
        <taxon>Bacteria</taxon>
        <taxon>Pseudomonadati</taxon>
        <taxon>Pseudomonadota</taxon>
        <taxon>Gammaproteobacteria</taxon>
        <taxon>Alteromonadales</taxon>
        <taxon>Shewanellaceae</taxon>
        <taxon>Parashewanella</taxon>
    </lineage>
</organism>
<dbReference type="Pfam" id="PF01026">
    <property type="entry name" value="TatD_DNase"/>
    <property type="match status" value="1"/>
</dbReference>
<keyword evidence="6" id="KW-1185">Reference proteome</keyword>
<evidence type="ECO:0000313" key="6">
    <source>
        <dbReference type="Proteomes" id="UP000281474"/>
    </source>
</evidence>
<protein>
    <submittedName>
        <fullName evidence="5">Hydrolase TatD</fullName>
    </submittedName>
</protein>